<dbReference type="Pfam" id="PF01588">
    <property type="entry name" value="tRNA_bind"/>
    <property type="match status" value="1"/>
</dbReference>
<comment type="subunit">
    <text evidence="3">Homodimer.</text>
</comment>
<dbReference type="GO" id="GO:0004825">
    <property type="term" value="F:methionine-tRNA ligase activity"/>
    <property type="evidence" value="ECO:0007669"/>
    <property type="project" value="UniProtKB-EC"/>
</dbReference>
<dbReference type="InterPro" id="IPR004495">
    <property type="entry name" value="Met-tRNA-synth_bsu_C"/>
</dbReference>
<dbReference type="InterPro" id="IPR051270">
    <property type="entry name" value="Tyrosine-tRNA_ligase_regulator"/>
</dbReference>
<comment type="subcellular location">
    <subcellularLocation>
        <location evidence="2">Cytoplasm</location>
    </subcellularLocation>
</comment>
<evidence type="ECO:0000256" key="14">
    <source>
        <dbReference type="ARBA" id="ARBA00030904"/>
    </source>
</evidence>
<dbReference type="EC" id="6.1.1.10" evidence="4"/>
<keyword evidence="6" id="KW-0963">Cytoplasm</keyword>
<proteinExistence type="predicted"/>
<evidence type="ECO:0000256" key="12">
    <source>
        <dbReference type="ARBA" id="ARBA00022917"/>
    </source>
</evidence>
<dbReference type="Proteomes" id="UP000179270">
    <property type="component" value="Unassembled WGS sequence"/>
</dbReference>
<evidence type="ECO:0000256" key="5">
    <source>
        <dbReference type="ARBA" id="ARBA00018753"/>
    </source>
</evidence>
<keyword evidence="10" id="KW-0067">ATP-binding</keyword>
<evidence type="ECO:0000256" key="15">
    <source>
        <dbReference type="ARBA" id="ARBA00047364"/>
    </source>
</evidence>
<evidence type="ECO:0000256" key="7">
    <source>
        <dbReference type="ARBA" id="ARBA00022555"/>
    </source>
</evidence>
<dbReference type="PANTHER" id="PTHR11586:SF37">
    <property type="entry name" value="TRNA-BINDING DOMAIN-CONTAINING PROTEIN"/>
    <property type="match status" value="1"/>
</dbReference>
<keyword evidence="7 16" id="KW-0820">tRNA-binding</keyword>
<dbReference type="AlphaFoldDB" id="A0A1F7I8A7"/>
<comment type="caution">
    <text evidence="18">The sequence shown here is derived from an EMBL/GenBank/DDBJ whole genome shotgun (WGS) entry which is preliminary data.</text>
</comment>
<dbReference type="STRING" id="1802055.A3A74_00700"/>
<keyword evidence="11 16" id="KW-0694">RNA-binding</keyword>
<evidence type="ECO:0000313" key="19">
    <source>
        <dbReference type="Proteomes" id="UP000179270"/>
    </source>
</evidence>
<feature type="domain" description="TRNA-binding" evidence="17">
    <location>
        <begin position="8"/>
        <end position="111"/>
    </location>
</feature>
<evidence type="ECO:0000313" key="18">
    <source>
        <dbReference type="EMBL" id="OGK39522.1"/>
    </source>
</evidence>
<evidence type="ECO:0000256" key="3">
    <source>
        <dbReference type="ARBA" id="ARBA00011738"/>
    </source>
</evidence>
<dbReference type="PROSITE" id="PS50886">
    <property type="entry name" value="TRBD"/>
    <property type="match status" value="1"/>
</dbReference>
<keyword evidence="12" id="KW-0648">Protein biosynthesis</keyword>
<evidence type="ECO:0000256" key="9">
    <source>
        <dbReference type="ARBA" id="ARBA00022741"/>
    </source>
</evidence>
<dbReference type="NCBIfam" id="TIGR00399">
    <property type="entry name" value="metG_C_term"/>
    <property type="match status" value="1"/>
</dbReference>
<evidence type="ECO:0000256" key="6">
    <source>
        <dbReference type="ARBA" id="ARBA00022490"/>
    </source>
</evidence>
<organism evidence="18 19">
    <name type="scientific">Candidatus Roizmanbacteria bacterium RIFCSPLOWO2_01_FULL_35_13</name>
    <dbReference type="NCBI Taxonomy" id="1802055"/>
    <lineage>
        <taxon>Bacteria</taxon>
        <taxon>Candidatus Roizmaniibacteriota</taxon>
    </lineage>
</organism>
<dbReference type="FunFam" id="2.40.50.140:FF:000042">
    <property type="entry name" value="Methionine--tRNA ligase"/>
    <property type="match status" value="1"/>
</dbReference>
<comment type="function">
    <text evidence="1">Is required not only for elongation of protein synthesis but also for the initiation of all mRNA translation through initiator tRNA(fMet) aminoacylation.</text>
</comment>
<evidence type="ECO:0000256" key="4">
    <source>
        <dbReference type="ARBA" id="ARBA00012838"/>
    </source>
</evidence>
<dbReference type="PANTHER" id="PTHR11586">
    <property type="entry name" value="TRNA-AMINOACYLATION COFACTOR ARC1 FAMILY MEMBER"/>
    <property type="match status" value="1"/>
</dbReference>
<evidence type="ECO:0000256" key="11">
    <source>
        <dbReference type="ARBA" id="ARBA00022884"/>
    </source>
</evidence>
<dbReference type="GO" id="GO:0006431">
    <property type="term" value="P:methionyl-tRNA aminoacylation"/>
    <property type="evidence" value="ECO:0007669"/>
    <property type="project" value="InterPro"/>
</dbReference>
<dbReference type="GO" id="GO:0005737">
    <property type="term" value="C:cytoplasm"/>
    <property type="evidence" value="ECO:0007669"/>
    <property type="project" value="UniProtKB-SubCell"/>
</dbReference>
<reference evidence="18 19" key="1">
    <citation type="journal article" date="2016" name="Nat. Commun.">
        <title>Thousands of microbial genomes shed light on interconnected biogeochemical processes in an aquifer system.</title>
        <authorList>
            <person name="Anantharaman K."/>
            <person name="Brown C.T."/>
            <person name="Hug L.A."/>
            <person name="Sharon I."/>
            <person name="Castelle C.J."/>
            <person name="Probst A.J."/>
            <person name="Thomas B.C."/>
            <person name="Singh A."/>
            <person name="Wilkins M.J."/>
            <person name="Karaoz U."/>
            <person name="Brodie E.L."/>
            <person name="Williams K.H."/>
            <person name="Hubbard S.S."/>
            <person name="Banfield J.F."/>
        </authorList>
    </citation>
    <scope>NUCLEOTIDE SEQUENCE [LARGE SCALE GENOMIC DNA]</scope>
</reference>
<evidence type="ECO:0000256" key="2">
    <source>
        <dbReference type="ARBA" id="ARBA00004496"/>
    </source>
</evidence>
<evidence type="ECO:0000256" key="10">
    <source>
        <dbReference type="ARBA" id="ARBA00022840"/>
    </source>
</evidence>
<evidence type="ECO:0000259" key="17">
    <source>
        <dbReference type="PROSITE" id="PS50886"/>
    </source>
</evidence>
<keyword evidence="9" id="KW-0547">Nucleotide-binding</keyword>
<evidence type="ECO:0000256" key="1">
    <source>
        <dbReference type="ARBA" id="ARBA00003314"/>
    </source>
</evidence>
<dbReference type="SUPFAM" id="SSF50249">
    <property type="entry name" value="Nucleic acid-binding proteins"/>
    <property type="match status" value="1"/>
</dbReference>
<gene>
    <name evidence="18" type="ORF">A3A74_00700</name>
</gene>
<dbReference type="GO" id="GO:0000049">
    <property type="term" value="F:tRNA binding"/>
    <property type="evidence" value="ECO:0007669"/>
    <property type="project" value="UniProtKB-UniRule"/>
</dbReference>
<dbReference type="InterPro" id="IPR002547">
    <property type="entry name" value="tRNA-bd_dom"/>
</dbReference>
<dbReference type="InterPro" id="IPR012340">
    <property type="entry name" value="NA-bd_OB-fold"/>
</dbReference>
<evidence type="ECO:0000256" key="16">
    <source>
        <dbReference type="PROSITE-ProRule" id="PRU00209"/>
    </source>
</evidence>
<dbReference type="Gene3D" id="2.40.50.140">
    <property type="entry name" value="Nucleic acid-binding proteins"/>
    <property type="match status" value="1"/>
</dbReference>
<keyword evidence="13" id="KW-0030">Aminoacyl-tRNA synthetase</keyword>
<accession>A0A1F7I8A7</accession>
<dbReference type="EMBL" id="MGAF01000048">
    <property type="protein sequence ID" value="OGK39522.1"/>
    <property type="molecule type" value="Genomic_DNA"/>
</dbReference>
<evidence type="ECO:0000256" key="8">
    <source>
        <dbReference type="ARBA" id="ARBA00022598"/>
    </source>
</evidence>
<name>A0A1F7I8A7_9BACT</name>
<dbReference type="GO" id="GO:0005524">
    <property type="term" value="F:ATP binding"/>
    <property type="evidence" value="ECO:0007669"/>
    <property type="project" value="UniProtKB-KW"/>
</dbReference>
<evidence type="ECO:0000256" key="13">
    <source>
        <dbReference type="ARBA" id="ARBA00023146"/>
    </source>
</evidence>
<keyword evidence="8 18" id="KW-0436">Ligase</keyword>
<sequence length="111" mass="12657">MDQISFDEWKKVEMKVGQILEVERVPKTDKLYKLQVDIGEEKPRQVVTGLVPYYSEEELKDRKIIVLTNLEPAKFKGKVSEGMLLCATNEENGKCVLLSVEKDIEVGTLIT</sequence>
<comment type="catalytic activity">
    <reaction evidence="15">
        <text>tRNA(Met) + L-methionine + ATP = L-methionyl-tRNA(Met) + AMP + diphosphate</text>
        <dbReference type="Rhea" id="RHEA:13481"/>
        <dbReference type="Rhea" id="RHEA-COMP:9667"/>
        <dbReference type="Rhea" id="RHEA-COMP:9698"/>
        <dbReference type="ChEBI" id="CHEBI:30616"/>
        <dbReference type="ChEBI" id="CHEBI:33019"/>
        <dbReference type="ChEBI" id="CHEBI:57844"/>
        <dbReference type="ChEBI" id="CHEBI:78442"/>
        <dbReference type="ChEBI" id="CHEBI:78530"/>
        <dbReference type="ChEBI" id="CHEBI:456215"/>
        <dbReference type="EC" id="6.1.1.10"/>
    </reaction>
</comment>
<dbReference type="CDD" id="cd02800">
    <property type="entry name" value="tRNA_bind_EcMetRS_like"/>
    <property type="match status" value="1"/>
</dbReference>
<protein>
    <recommendedName>
        <fullName evidence="5">Methionine--tRNA ligase</fullName>
        <ecNumber evidence="4">6.1.1.10</ecNumber>
    </recommendedName>
    <alternativeName>
        <fullName evidence="14">Methionyl-tRNA synthetase</fullName>
    </alternativeName>
</protein>